<evidence type="ECO:0000256" key="1">
    <source>
        <dbReference type="SAM" id="Phobius"/>
    </source>
</evidence>
<keyword evidence="1" id="KW-0812">Transmembrane</keyword>
<dbReference type="RefSeq" id="WP_250592333.1">
    <property type="nucleotide sequence ID" value="NZ_JAMLJM010000003.1"/>
</dbReference>
<evidence type="ECO:0000313" key="2">
    <source>
        <dbReference type="EMBL" id="MCL9808933.1"/>
    </source>
</evidence>
<feature type="transmembrane region" description="Helical" evidence="1">
    <location>
        <begin position="187"/>
        <end position="204"/>
    </location>
</feature>
<comment type="caution">
    <text evidence="2">The sequence shown here is derived from an EMBL/GenBank/DDBJ whole genome shotgun (WGS) entry which is preliminary data.</text>
</comment>
<reference evidence="2 3" key="1">
    <citation type="submission" date="2022-05" db="EMBL/GenBank/DDBJ databases">
        <title>Flavobacterium sp., isolated from activated sludge.</title>
        <authorList>
            <person name="Ran Q."/>
        </authorList>
    </citation>
    <scope>NUCLEOTIDE SEQUENCE [LARGE SCALE GENOMIC DNA]</scope>
    <source>
        <strain evidence="2 3">HXWNR70</strain>
    </source>
</reference>
<name>A0ABT0TPY4_9FLAO</name>
<dbReference type="Proteomes" id="UP001317191">
    <property type="component" value="Unassembled WGS sequence"/>
</dbReference>
<accession>A0ABT0TPY4</accession>
<sequence length="211" mass="24699">MDLETILKDANPDLVIFLLTTLIAFISWLVKGLVENPITESKNTFNKFLEKRIEILTEVKSRLNFIAYFPEGEDNLNYKNQLQEIILKDGKTGYLNKDTFDSAFKIAIDPNTDEKLLLDTIKKIDEDLYLQISKIQDEISFYRRFSNYNPLKRFIGLTLLSLQYIISLSVVISILFLLVYLFTEVNLFFKIVIIISSLISIYLLDKWLKKY</sequence>
<keyword evidence="1" id="KW-1133">Transmembrane helix</keyword>
<gene>
    <name evidence="2" type="ORF">NAT50_06120</name>
</gene>
<keyword evidence="1" id="KW-0472">Membrane</keyword>
<organism evidence="2 3">
    <name type="scientific">Flavobacterium luminosum</name>
    <dbReference type="NCBI Taxonomy" id="2949086"/>
    <lineage>
        <taxon>Bacteria</taxon>
        <taxon>Pseudomonadati</taxon>
        <taxon>Bacteroidota</taxon>
        <taxon>Flavobacteriia</taxon>
        <taxon>Flavobacteriales</taxon>
        <taxon>Flavobacteriaceae</taxon>
        <taxon>Flavobacterium</taxon>
    </lineage>
</organism>
<protein>
    <recommendedName>
        <fullName evidence="4">DUF4239 domain-containing protein</fullName>
    </recommendedName>
</protein>
<feature type="transmembrane region" description="Helical" evidence="1">
    <location>
        <begin position="154"/>
        <end position="181"/>
    </location>
</feature>
<evidence type="ECO:0000313" key="3">
    <source>
        <dbReference type="Proteomes" id="UP001317191"/>
    </source>
</evidence>
<dbReference type="EMBL" id="JAMLJM010000003">
    <property type="protein sequence ID" value="MCL9808933.1"/>
    <property type="molecule type" value="Genomic_DNA"/>
</dbReference>
<evidence type="ECO:0008006" key="4">
    <source>
        <dbReference type="Google" id="ProtNLM"/>
    </source>
</evidence>
<proteinExistence type="predicted"/>
<feature type="transmembrane region" description="Helical" evidence="1">
    <location>
        <begin position="14"/>
        <end position="34"/>
    </location>
</feature>
<keyword evidence="3" id="KW-1185">Reference proteome</keyword>